<name>A0ABR0SPT9_9HYPO</name>
<keyword evidence="5" id="KW-1185">Reference proteome</keyword>
<organism evidence="4 5">
    <name type="scientific">Cladobotryum mycophilum</name>
    <dbReference type="NCBI Taxonomy" id="491253"/>
    <lineage>
        <taxon>Eukaryota</taxon>
        <taxon>Fungi</taxon>
        <taxon>Dikarya</taxon>
        <taxon>Ascomycota</taxon>
        <taxon>Pezizomycotina</taxon>
        <taxon>Sordariomycetes</taxon>
        <taxon>Hypocreomycetidae</taxon>
        <taxon>Hypocreales</taxon>
        <taxon>Hypocreaceae</taxon>
        <taxon>Cladobotryum</taxon>
    </lineage>
</organism>
<gene>
    <name evidence="4" type="ORF">PT974_07638</name>
</gene>
<evidence type="ECO:0000313" key="4">
    <source>
        <dbReference type="EMBL" id="KAK5994195.1"/>
    </source>
</evidence>
<comment type="subcellular location">
    <subcellularLocation>
        <location evidence="1">Nucleus</location>
    </subcellularLocation>
</comment>
<evidence type="ECO:0000256" key="2">
    <source>
        <dbReference type="ARBA" id="ARBA00023242"/>
    </source>
</evidence>
<accession>A0ABR0SPT9</accession>
<sequence length="583" mass="66417">MRHQSVVLPVISAYGKVPLAFTKCRHVLDAMRTIRIHPTMDFMSAAGVQDWVGIALRWVVGSPVFLRGGTAVQIISTCYETRDEAVAYRKLRCDLAQPTCDNCARARRNCQGYGIQLSWPRDGDKRRSIVSNTTGLSALPSRNRVTEFLNTSVWDVSLSYTLEEKRNIASYFRTLRMPRPNSLSPFPLGANDALLLDFFNETRFQVLAPIVDEALPQFILKVALSDSSSPSNLVLQSIFAISSLQLQGHSQSLLRQSRVISILRESVMQLDRQSVLQNLIATMLLYQYEVRELLFVNTNEHSRVNKFQLSYPAKSTQDWSRYLCGAKNIIRAASATQQLRQTETVVLMDWIYYHEVLSQFSLRHWNDSHAKRSFCQGGPLARSSEALVLNDVDCPFDAVDLVSDICKYPSAKDGTVGLYANTEMKRIRELERRLHKAVGEYQTFQKSLQASVDRREMIADLHRLAALIYLNRAVAKVSDIDFQHKRLVRDGIHILKRLGSCETTWPLFILACEAHEDEQRLAMLDVFSKTRQGQQQRSTHFYLMQQMVMAIWNQHDLHVESDVDYLTTLDAVISTAPFLPSFA</sequence>
<dbReference type="PANTHER" id="PTHR37534:SF39">
    <property type="entry name" value="TRANSCRIPTION FACTOR DOMAIN-CONTAINING PROTEIN"/>
    <property type="match status" value="1"/>
</dbReference>
<keyword evidence="3" id="KW-0175">Coiled coil</keyword>
<protein>
    <submittedName>
        <fullName evidence="4">Transcription factor iacI-like protein</fullName>
    </submittedName>
</protein>
<reference evidence="4 5" key="1">
    <citation type="submission" date="2024-01" db="EMBL/GenBank/DDBJ databases">
        <title>Complete genome of Cladobotryum mycophilum ATHUM6906.</title>
        <authorList>
            <person name="Christinaki A.C."/>
            <person name="Myridakis A.I."/>
            <person name="Kouvelis V.N."/>
        </authorList>
    </citation>
    <scope>NUCLEOTIDE SEQUENCE [LARGE SCALE GENOMIC DNA]</scope>
    <source>
        <strain evidence="4 5">ATHUM6906</strain>
    </source>
</reference>
<dbReference type="InterPro" id="IPR036864">
    <property type="entry name" value="Zn2-C6_fun-type_DNA-bd_sf"/>
</dbReference>
<feature type="coiled-coil region" evidence="3">
    <location>
        <begin position="420"/>
        <end position="447"/>
    </location>
</feature>
<dbReference type="Pfam" id="PF11951">
    <property type="entry name" value="Fungal_trans_2"/>
    <property type="match status" value="1"/>
</dbReference>
<evidence type="ECO:0000313" key="5">
    <source>
        <dbReference type="Proteomes" id="UP001338125"/>
    </source>
</evidence>
<dbReference type="InterPro" id="IPR021858">
    <property type="entry name" value="Fun_TF"/>
</dbReference>
<proteinExistence type="predicted"/>
<dbReference type="EMBL" id="JAVFKD010000012">
    <property type="protein sequence ID" value="KAK5994195.1"/>
    <property type="molecule type" value="Genomic_DNA"/>
</dbReference>
<comment type="caution">
    <text evidence="4">The sequence shown here is derived from an EMBL/GenBank/DDBJ whole genome shotgun (WGS) entry which is preliminary data.</text>
</comment>
<dbReference type="InterPro" id="IPR001138">
    <property type="entry name" value="Zn2Cys6_DnaBD"/>
</dbReference>
<evidence type="ECO:0000256" key="1">
    <source>
        <dbReference type="ARBA" id="ARBA00004123"/>
    </source>
</evidence>
<dbReference type="CDD" id="cd00067">
    <property type="entry name" value="GAL4"/>
    <property type="match status" value="1"/>
</dbReference>
<evidence type="ECO:0000256" key="3">
    <source>
        <dbReference type="SAM" id="Coils"/>
    </source>
</evidence>
<dbReference type="SUPFAM" id="SSF57701">
    <property type="entry name" value="Zn2/Cys6 DNA-binding domain"/>
    <property type="match status" value="1"/>
</dbReference>
<dbReference type="PANTHER" id="PTHR37534">
    <property type="entry name" value="TRANSCRIPTIONAL ACTIVATOR PROTEIN UGA3"/>
    <property type="match status" value="1"/>
</dbReference>
<keyword evidence="2" id="KW-0539">Nucleus</keyword>
<dbReference type="Proteomes" id="UP001338125">
    <property type="component" value="Unassembled WGS sequence"/>
</dbReference>